<comment type="caution">
    <text evidence="2">The sequence shown here is derived from an EMBL/GenBank/DDBJ whole genome shotgun (WGS) entry which is preliminary data.</text>
</comment>
<gene>
    <name evidence="3" type="ORF">KB893_006650</name>
    <name evidence="2" type="ORF">KB893_08665</name>
</gene>
<evidence type="ECO:0000313" key="4">
    <source>
        <dbReference type="Proteomes" id="UP000675747"/>
    </source>
</evidence>
<evidence type="ECO:0000256" key="1">
    <source>
        <dbReference type="SAM" id="SignalP"/>
    </source>
</evidence>
<name>A0A8J7VSZ6_9GAMM</name>
<dbReference type="InterPro" id="IPR021957">
    <property type="entry name" value="DUF3574"/>
</dbReference>
<dbReference type="Pfam" id="PF12098">
    <property type="entry name" value="DUF3574"/>
    <property type="match status" value="1"/>
</dbReference>
<accession>A0A8J7VSZ6</accession>
<evidence type="ECO:0000313" key="2">
    <source>
        <dbReference type="EMBL" id="MBR0562587.1"/>
    </source>
</evidence>
<proteinExistence type="predicted"/>
<reference evidence="2" key="2">
    <citation type="submission" date="2021-04" db="EMBL/GenBank/DDBJ databases">
        <authorList>
            <person name="Karlyshev A.V."/>
        </authorList>
    </citation>
    <scope>NUCLEOTIDE SEQUENCE</scope>
    <source>
        <strain evidence="2">LMG 29479</strain>
    </source>
</reference>
<dbReference type="EMBL" id="JAGQFT010000061">
    <property type="protein sequence ID" value="MBR0562587.1"/>
    <property type="molecule type" value="Genomic_DNA"/>
</dbReference>
<dbReference type="EMBL" id="JAGQFT020000003">
    <property type="protein sequence ID" value="MBS7456811.1"/>
    <property type="molecule type" value="Genomic_DNA"/>
</dbReference>
<organism evidence="2">
    <name type="scientific">Coralloluteibacterium stylophorae</name>
    <dbReference type="NCBI Taxonomy" id="1776034"/>
    <lineage>
        <taxon>Bacteria</taxon>
        <taxon>Pseudomonadati</taxon>
        <taxon>Pseudomonadota</taxon>
        <taxon>Gammaproteobacteria</taxon>
        <taxon>Lysobacterales</taxon>
        <taxon>Lysobacteraceae</taxon>
        <taxon>Coralloluteibacterium</taxon>
    </lineage>
</organism>
<dbReference type="Proteomes" id="UP000675747">
    <property type="component" value="Unassembled WGS sequence"/>
</dbReference>
<feature type="chain" id="PRO_5042774185" evidence="1">
    <location>
        <begin position="24"/>
        <end position="137"/>
    </location>
</feature>
<protein>
    <submittedName>
        <fullName evidence="2">DUF3574 domain-containing protein</fullName>
    </submittedName>
</protein>
<evidence type="ECO:0000313" key="3">
    <source>
        <dbReference type="EMBL" id="MBS7456811.1"/>
    </source>
</evidence>
<reference evidence="3 4" key="1">
    <citation type="journal article" date="2021" name="Microbiol. Resour. Announc.">
        <title>Draft Genome Sequence of Coralloluteibacterium stylophorae LMG 29479T.</title>
        <authorList>
            <person name="Karlyshev A.V."/>
            <person name="Kudryashova E.B."/>
            <person name="Ariskina E.V."/>
            <person name="Conroy A.P."/>
            <person name="Abidueva E.Y."/>
        </authorList>
    </citation>
    <scope>NUCLEOTIDE SEQUENCE [LARGE SCALE GENOMIC DNA]</scope>
    <source>
        <strain evidence="3 4">LMG 29479</strain>
    </source>
</reference>
<feature type="signal peptide" evidence="1">
    <location>
        <begin position="1"/>
        <end position="23"/>
    </location>
</feature>
<dbReference type="AlphaFoldDB" id="A0A8J7VSZ6"/>
<keyword evidence="1" id="KW-0732">Signal</keyword>
<keyword evidence="4" id="KW-1185">Reference proteome</keyword>
<sequence>MPLLCLVLASLAAATGCALPRDAAATRPDAATGWLRTELYFGLGAVDAPADAARWRRFLDTEVTPRFPDDFTVLDAYGQWREPGAAMPERLRSRLVVILHPDTPARRADIDAIRAAWTALTGDTSVLRATQPAEVAF</sequence>